<feature type="compositionally biased region" description="Low complexity" evidence="1">
    <location>
        <begin position="285"/>
        <end position="306"/>
    </location>
</feature>
<gene>
    <name evidence="2" type="ORF">QR685DRAFT_244138</name>
</gene>
<feature type="compositionally biased region" description="Polar residues" evidence="1">
    <location>
        <begin position="127"/>
        <end position="137"/>
    </location>
</feature>
<feature type="compositionally biased region" description="Polar residues" evidence="1">
    <location>
        <begin position="150"/>
        <end position="161"/>
    </location>
</feature>
<name>A0ABR3DBP5_NEUIN</name>
<feature type="region of interest" description="Disordered" evidence="1">
    <location>
        <begin position="88"/>
        <end position="337"/>
    </location>
</feature>
<sequence length="453" mass="48903">MLRLRPTVLAITMAEVKEVEERHRAYRRVSSKTRWPFCTRASENATSGASSPSLPDYSESDEETDFLDHGDAEQPIQLPVLPARFPEEQTEVVPTARPPCPNDSFDQRNCEQSVDGAGDERDLDLQPQASSSRSQLPIRTPRSGPRIGSNIRSPAHNSVGQTVTSQGTTPRTGTSSTRRSNRDGARSFERFQLSFQNLTIRTRPATPSSAAKRASASRLGEGTSPNAAGSHHRDGTPHATPDSQATASDSQTPSSFVRLTRSMTAALPRHGSSPSEDLESERLASSRTRTPAAASPSSVSTGSTRPAPVNESPITPSRQRVMTPRPPATTPARTPATFRVYNDSLPASSQPRTPQNLPEARHQSRLVGQGSFTVPAGWRTSFSLEQRTPTTSQALRRLRYGGRREPSPQGLRTPGMVGLYGGTENHTDDGLVFVDVVGGEGGDVEETASLVHL</sequence>
<feature type="compositionally biased region" description="Low complexity" evidence="1">
    <location>
        <begin position="162"/>
        <end position="178"/>
    </location>
</feature>
<accession>A0ABR3DBP5</accession>
<feature type="compositionally biased region" description="Basic and acidic residues" evidence="1">
    <location>
        <begin position="180"/>
        <end position="189"/>
    </location>
</feature>
<reference evidence="2 3" key="1">
    <citation type="submission" date="2023-09" db="EMBL/GenBank/DDBJ databases">
        <title>Multi-omics analysis of a traditional fermented food reveals byproduct-associated fungal strains for waste-to-food upcycling.</title>
        <authorList>
            <consortium name="Lawrence Berkeley National Laboratory"/>
            <person name="Rekdal V.M."/>
            <person name="Villalobos-Escobedo J.M."/>
            <person name="Rodriguez-Valeron N."/>
            <person name="Garcia M.O."/>
            <person name="Vasquez D.P."/>
            <person name="Damayanti I."/>
            <person name="Sorensen P.M."/>
            <person name="Baidoo E.E."/>
            <person name="De Carvalho A.C."/>
            <person name="Riley R."/>
            <person name="Lipzen A."/>
            <person name="He G."/>
            <person name="Yan M."/>
            <person name="Haridas S."/>
            <person name="Daum C."/>
            <person name="Yoshinaga Y."/>
            <person name="Ng V."/>
            <person name="Grigoriev I.V."/>
            <person name="Munk R."/>
            <person name="Nuraida L."/>
            <person name="Wijaya C.H."/>
            <person name="Morales P.-C."/>
            <person name="Keasling J.D."/>
        </authorList>
    </citation>
    <scope>NUCLEOTIDE SEQUENCE [LARGE SCALE GENOMIC DNA]</scope>
    <source>
        <strain evidence="2 3">FGSC 2613</strain>
    </source>
</reference>
<feature type="region of interest" description="Disordered" evidence="1">
    <location>
        <begin position="42"/>
        <end position="65"/>
    </location>
</feature>
<dbReference type="EMBL" id="JAVLET010000004">
    <property type="protein sequence ID" value="KAL0470100.1"/>
    <property type="molecule type" value="Genomic_DNA"/>
</dbReference>
<evidence type="ECO:0000256" key="1">
    <source>
        <dbReference type="SAM" id="MobiDB-lite"/>
    </source>
</evidence>
<keyword evidence="3" id="KW-1185">Reference proteome</keyword>
<evidence type="ECO:0000313" key="2">
    <source>
        <dbReference type="EMBL" id="KAL0470100.1"/>
    </source>
</evidence>
<proteinExistence type="predicted"/>
<protein>
    <submittedName>
        <fullName evidence="2">Uncharacterized protein</fullName>
    </submittedName>
</protein>
<organism evidence="2 3">
    <name type="scientific">Neurospora intermedia</name>
    <dbReference type="NCBI Taxonomy" id="5142"/>
    <lineage>
        <taxon>Eukaryota</taxon>
        <taxon>Fungi</taxon>
        <taxon>Dikarya</taxon>
        <taxon>Ascomycota</taxon>
        <taxon>Pezizomycotina</taxon>
        <taxon>Sordariomycetes</taxon>
        <taxon>Sordariomycetidae</taxon>
        <taxon>Sordariales</taxon>
        <taxon>Sordariaceae</taxon>
        <taxon>Neurospora</taxon>
    </lineage>
</organism>
<feature type="compositionally biased region" description="Polar residues" evidence="1">
    <location>
        <begin position="42"/>
        <end position="53"/>
    </location>
</feature>
<evidence type="ECO:0000313" key="3">
    <source>
        <dbReference type="Proteomes" id="UP001451303"/>
    </source>
</evidence>
<feature type="compositionally biased region" description="Low complexity" evidence="1">
    <location>
        <begin position="208"/>
        <end position="218"/>
    </location>
</feature>
<comment type="caution">
    <text evidence="2">The sequence shown here is derived from an EMBL/GenBank/DDBJ whole genome shotgun (WGS) entry which is preliminary data.</text>
</comment>
<dbReference type="Proteomes" id="UP001451303">
    <property type="component" value="Unassembled WGS sequence"/>
</dbReference>
<feature type="compositionally biased region" description="Polar residues" evidence="1">
    <location>
        <begin position="241"/>
        <end position="263"/>
    </location>
</feature>